<keyword evidence="2 4" id="KW-1133">Transmembrane helix</keyword>
<evidence type="ECO:0000313" key="7">
    <source>
        <dbReference type="Proteomes" id="UP000295433"/>
    </source>
</evidence>
<feature type="transmembrane region" description="Helical" evidence="4">
    <location>
        <begin position="87"/>
        <end position="106"/>
    </location>
</feature>
<feature type="domain" description="Major facilitator superfamily (MFS) profile" evidence="5">
    <location>
        <begin position="22"/>
        <end position="404"/>
    </location>
</feature>
<feature type="transmembrane region" description="Helical" evidence="4">
    <location>
        <begin position="59"/>
        <end position="80"/>
    </location>
</feature>
<comment type="caution">
    <text evidence="6">The sequence shown here is derived from an EMBL/GenBank/DDBJ whole genome shotgun (WGS) entry which is preliminary data.</text>
</comment>
<dbReference type="GO" id="GO:0022857">
    <property type="term" value="F:transmembrane transporter activity"/>
    <property type="evidence" value="ECO:0007669"/>
    <property type="project" value="InterPro"/>
</dbReference>
<evidence type="ECO:0000256" key="1">
    <source>
        <dbReference type="ARBA" id="ARBA00022692"/>
    </source>
</evidence>
<evidence type="ECO:0000259" key="5">
    <source>
        <dbReference type="PROSITE" id="PS50850"/>
    </source>
</evidence>
<feature type="transmembrane region" description="Helical" evidence="4">
    <location>
        <begin position="146"/>
        <end position="168"/>
    </location>
</feature>
<evidence type="ECO:0000256" key="2">
    <source>
        <dbReference type="ARBA" id="ARBA00022989"/>
    </source>
</evidence>
<feature type="transmembrane region" description="Helical" evidence="4">
    <location>
        <begin position="174"/>
        <end position="193"/>
    </location>
</feature>
<dbReference type="Proteomes" id="UP000295433">
    <property type="component" value="Unassembled WGS sequence"/>
</dbReference>
<dbReference type="SUPFAM" id="SSF103473">
    <property type="entry name" value="MFS general substrate transporter"/>
    <property type="match status" value="1"/>
</dbReference>
<dbReference type="PROSITE" id="PS50850">
    <property type="entry name" value="MFS"/>
    <property type="match status" value="1"/>
</dbReference>
<accession>A0A4R3VKX9</accession>
<dbReference type="EMBL" id="SMBY01000008">
    <property type="protein sequence ID" value="TCV04884.1"/>
    <property type="molecule type" value="Genomic_DNA"/>
</dbReference>
<feature type="transmembrane region" description="Helical" evidence="4">
    <location>
        <begin position="219"/>
        <end position="242"/>
    </location>
</feature>
<gene>
    <name evidence="6" type="ORF">EDC54_10837</name>
</gene>
<feature type="transmembrane region" description="Helical" evidence="4">
    <location>
        <begin position="289"/>
        <end position="309"/>
    </location>
</feature>
<dbReference type="InterPro" id="IPR036259">
    <property type="entry name" value="MFS_trans_sf"/>
</dbReference>
<evidence type="ECO:0000313" key="6">
    <source>
        <dbReference type="EMBL" id="TCV04884.1"/>
    </source>
</evidence>
<feature type="transmembrane region" description="Helical" evidence="4">
    <location>
        <begin position="351"/>
        <end position="373"/>
    </location>
</feature>
<keyword evidence="7" id="KW-1185">Reference proteome</keyword>
<dbReference type="GO" id="GO:0005886">
    <property type="term" value="C:plasma membrane"/>
    <property type="evidence" value="ECO:0007669"/>
    <property type="project" value="TreeGrafter"/>
</dbReference>
<sequence length="410" mass="43398">MHMQLKALRVCKDNMKFIKLPLLAQISSVHLVSHFHMMVLPALIPLLSAQRDISFVELGFALSVFNIVSACVQTPIGFMVDRLGARRTLTAGLTLGSLCFFSLGFFGSYTWLLAAMAMAGIANAVYHPADYALLSRGIDETRMGRAFSIHTFSGFLGTAIAPGILLAVAAFSGINSAFIVSGVIGLLAVPLLLSEHDEPVRIQPASTVKNQPGKSRAPVFTLPILALLILFLLLNLSTGSIQNFSVTALVTGYDLPLSQANVVLTAFLFSSAFGVLAGGALADKTKRHGLVATAALALTAVLVSIVAIYPLPTVVLVPLLGTAGFLSGMIAPSRDMLVRAASPPGAEGRVFGIVSTGFNIGGAAGPVLFGWLLDHGHPQAIFWSAVIFMLITSFITLLQEMRSIRRRALA</sequence>
<proteinExistence type="predicted"/>
<dbReference type="PANTHER" id="PTHR43129">
    <property type="entry name" value="FOSMIDOMYCIN RESISTANCE PROTEIN"/>
    <property type="match status" value="1"/>
</dbReference>
<keyword evidence="3 4" id="KW-0472">Membrane</keyword>
<keyword evidence="1 4" id="KW-0812">Transmembrane</keyword>
<evidence type="ECO:0000256" key="4">
    <source>
        <dbReference type="SAM" id="Phobius"/>
    </source>
</evidence>
<organism evidence="6 7">
    <name type="scientific">Samsonia erythrinae</name>
    <dbReference type="NCBI Taxonomy" id="160434"/>
    <lineage>
        <taxon>Bacteria</taxon>
        <taxon>Pseudomonadati</taxon>
        <taxon>Pseudomonadota</taxon>
        <taxon>Gammaproteobacteria</taxon>
        <taxon>Enterobacterales</taxon>
        <taxon>Pectobacteriaceae</taxon>
        <taxon>Samsonia</taxon>
    </lineage>
</organism>
<dbReference type="InterPro" id="IPR020846">
    <property type="entry name" value="MFS_dom"/>
</dbReference>
<feature type="transmembrane region" description="Helical" evidence="4">
    <location>
        <begin position="379"/>
        <end position="398"/>
    </location>
</feature>
<name>A0A4R3VKX9_9GAMM</name>
<dbReference type="AlphaFoldDB" id="A0A4R3VKX9"/>
<feature type="transmembrane region" description="Helical" evidence="4">
    <location>
        <begin position="262"/>
        <end position="282"/>
    </location>
</feature>
<reference evidence="6 7" key="1">
    <citation type="submission" date="2019-03" db="EMBL/GenBank/DDBJ databases">
        <title>Genomic Encyclopedia of Type Strains, Phase IV (KMG-IV): sequencing the most valuable type-strain genomes for metagenomic binning, comparative biology and taxonomic classification.</title>
        <authorList>
            <person name="Goeker M."/>
        </authorList>
    </citation>
    <scope>NUCLEOTIDE SEQUENCE [LARGE SCALE GENOMIC DNA]</scope>
    <source>
        <strain evidence="6 7">DSM 16730</strain>
    </source>
</reference>
<feature type="transmembrane region" description="Helical" evidence="4">
    <location>
        <begin position="315"/>
        <end position="331"/>
    </location>
</feature>
<dbReference type="PANTHER" id="PTHR43129:SF1">
    <property type="entry name" value="FOSMIDOMYCIN RESISTANCE PROTEIN"/>
    <property type="match status" value="1"/>
</dbReference>
<protein>
    <submittedName>
        <fullName evidence="6">Putative MFS family arabinose efflux permease</fullName>
    </submittedName>
</protein>
<dbReference type="InterPro" id="IPR011701">
    <property type="entry name" value="MFS"/>
</dbReference>
<feature type="transmembrane region" description="Helical" evidence="4">
    <location>
        <begin position="112"/>
        <end position="134"/>
    </location>
</feature>
<evidence type="ECO:0000256" key="3">
    <source>
        <dbReference type="ARBA" id="ARBA00023136"/>
    </source>
</evidence>
<dbReference type="Gene3D" id="1.20.1250.20">
    <property type="entry name" value="MFS general substrate transporter like domains"/>
    <property type="match status" value="2"/>
</dbReference>
<dbReference type="Pfam" id="PF07690">
    <property type="entry name" value="MFS_1"/>
    <property type="match status" value="1"/>
</dbReference>